<keyword evidence="6" id="KW-1185">Reference proteome</keyword>
<feature type="region of interest" description="Disordered" evidence="4">
    <location>
        <begin position="82"/>
        <end position="107"/>
    </location>
</feature>
<feature type="region of interest" description="Disordered" evidence="4">
    <location>
        <begin position="1"/>
        <end position="56"/>
    </location>
</feature>
<protein>
    <recommendedName>
        <fullName evidence="7">EIF3j</fullName>
    </recommendedName>
</protein>
<dbReference type="InterPro" id="IPR013906">
    <property type="entry name" value="eIF3j"/>
</dbReference>
<evidence type="ECO:0000256" key="4">
    <source>
        <dbReference type="SAM" id="MobiDB-lite"/>
    </source>
</evidence>
<feature type="compositionally biased region" description="Basic and acidic residues" evidence="4">
    <location>
        <begin position="82"/>
        <end position="93"/>
    </location>
</feature>
<evidence type="ECO:0000256" key="1">
    <source>
        <dbReference type="ARBA" id="ARBA00022490"/>
    </source>
</evidence>
<sequence length="238" mass="27750">MAGWDDDNFEPQGLGGSNLSNKWEGEDEDDEVKDNWEDEEEEKEREREKEKEKKADEIAVVEVKQKSRKKLQDIIAEKERLKKEELEQHVKEKEEEEISPEEQLRRQQESDLKLALETTFGVSNKNFGVDGSTQTTNKEEFQELAENLTKNVQQFAKSEDYPIFAESLVRGVCATLNSFDLKKIKTTIDNLYLEKQRIEKGDKSRKNKGKGKAKLKMDGDNLNQYSAYVDDYDYDDFM</sequence>
<dbReference type="AlphaFoldDB" id="A0AAN7SQR4"/>
<dbReference type="InterPro" id="IPR023194">
    <property type="entry name" value="eIF3-like_dom_sf"/>
</dbReference>
<dbReference type="Gene3D" id="1.10.246.60">
    <property type="entry name" value="Eukaryotic translation initiation factor 3 like domains"/>
    <property type="match status" value="1"/>
</dbReference>
<proteinExistence type="predicted"/>
<evidence type="ECO:0000313" key="6">
    <source>
        <dbReference type="Proteomes" id="UP001353858"/>
    </source>
</evidence>
<dbReference type="EMBL" id="JARPUR010000001">
    <property type="protein sequence ID" value="KAK4884743.1"/>
    <property type="molecule type" value="Genomic_DNA"/>
</dbReference>
<keyword evidence="1" id="KW-0963">Cytoplasm</keyword>
<evidence type="ECO:0000256" key="3">
    <source>
        <dbReference type="ARBA" id="ARBA00022917"/>
    </source>
</evidence>
<dbReference type="Pfam" id="PF08597">
    <property type="entry name" value="eIF3_subunit"/>
    <property type="match status" value="1"/>
</dbReference>
<dbReference type="PANTHER" id="PTHR21681:SF0">
    <property type="entry name" value="EUKARYOTIC TRANSLATION INITIATION FACTOR 3 SUBUNIT J"/>
    <property type="match status" value="1"/>
</dbReference>
<feature type="compositionally biased region" description="Basic and acidic residues" evidence="4">
    <location>
        <begin position="44"/>
        <end position="56"/>
    </location>
</feature>
<dbReference type="PANTHER" id="PTHR21681">
    <property type="entry name" value="EUKARYOTIC TRANSLATION INITIATION FACTOR 3 SUBUNIT J"/>
    <property type="match status" value="1"/>
</dbReference>
<dbReference type="Proteomes" id="UP001353858">
    <property type="component" value="Unassembled WGS sequence"/>
</dbReference>
<evidence type="ECO:0000256" key="2">
    <source>
        <dbReference type="ARBA" id="ARBA00022540"/>
    </source>
</evidence>
<feature type="compositionally biased region" description="Acidic residues" evidence="4">
    <location>
        <begin position="25"/>
        <end position="43"/>
    </location>
</feature>
<gene>
    <name evidence="5" type="ORF">RN001_001014</name>
</gene>
<evidence type="ECO:0000313" key="5">
    <source>
        <dbReference type="EMBL" id="KAK4884743.1"/>
    </source>
</evidence>
<keyword evidence="3" id="KW-0648">Protein biosynthesis</keyword>
<name>A0AAN7SQR4_9COLE</name>
<dbReference type="GO" id="GO:0003743">
    <property type="term" value="F:translation initiation factor activity"/>
    <property type="evidence" value="ECO:0007669"/>
    <property type="project" value="UniProtKB-KW"/>
</dbReference>
<evidence type="ECO:0008006" key="7">
    <source>
        <dbReference type="Google" id="ProtNLM"/>
    </source>
</evidence>
<dbReference type="GO" id="GO:0005852">
    <property type="term" value="C:eukaryotic translation initiation factor 3 complex"/>
    <property type="evidence" value="ECO:0007669"/>
    <property type="project" value="InterPro"/>
</dbReference>
<comment type="caution">
    <text evidence="5">The sequence shown here is derived from an EMBL/GenBank/DDBJ whole genome shotgun (WGS) entry which is preliminary data.</text>
</comment>
<accession>A0AAN7SQR4</accession>
<reference evidence="6" key="1">
    <citation type="submission" date="2023-01" db="EMBL/GenBank/DDBJ databases">
        <title>Key to firefly adult light organ development and bioluminescence: homeobox transcription factors regulate luciferase expression and transportation to peroxisome.</title>
        <authorList>
            <person name="Fu X."/>
        </authorList>
    </citation>
    <scope>NUCLEOTIDE SEQUENCE [LARGE SCALE GENOMIC DNA]</scope>
</reference>
<organism evidence="5 6">
    <name type="scientific">Aquatica leii</name>
    <dbReference type="NCBI Taxonomy" id="1421715"/>
    <lineage>
        <taxon>Eukaryota</taxon>
        <taxon>Metazoa</taxon>
        <taxon>Ecdysozoa</taxon>
        <taxon>Arthropoda</taxon>
        <taxon>Hexapoda</taxon>
        <taxon>Insecta</taxon>
        <taxon>Pterygota</taxon>
        <taxon>Neoptera</taxon>
        <taxon>Endopterygota</taxon>
        <taxon>Coleoptera</taxon>
        <taxon>Polyphaga</taxon>
        <taxon>Elateriformia</taxon>
        <taxon>Elateroidea</taxon>
        <taxon>Lampyridae</taxon>
        <taxon>Luciolinae</taxon>
        <taxon>Aquatica</taxon>
    </lineage>
</organism>
<keyword evidence="2" id="KW-0396">Initiation factor</keyword>